<dbReference type="InterPro" id="IPR005805">
    <property type="entry name" value="Rieske_Fe-S_prot_C"/>
</dbReference>
<dbReference type="PROSITE" id="PS51257">
    <property type="entry name" value="PROKAR_LIPOPROTEIN"/>
    <property type="match status" value="1"/>
</dbReference>
<dbReference type="GO" id="GO:0046872">
    <property type="term" value="F:metal ion binding"/>
    <property type="evidence" value="ECO:0007669"/>
    <property type="project" value="UniProtKB-KW"/>
</dbReference>
<dbReference type="GO" id="GO:0016020">
    <property type="term" value="C:membrane"/>
    <property type="evidence" value="ECO:0007669"/>
    <property type="project" value="InterPro"/>
</dbReference>
<dbReference type="PRINTS" id="PR00162">
    <property type="entry name" value="RIESKE"/>
</dbReference>
<evidence type="ECO:0000259" key="8">
    <source>
        <dbReference type="PROSITE" id="PS51296"/>
    </source>
</evidence>
<dbReference type="PANTHER" id="PTHR10134">
    <property type="entry name" value="CYTOCHROME B-C1 COMPLEX SUBUNIT RIESKE, MITOCHONDRIAL"/>
    <property type="match status" value="1"/>
</dbReference>
<dbReference type="InterPro" id="IPR014349">
    <property type="entry name" value="Rieske_Fe-S_prot"/>
</dbReference>
<proteinExistence type="predicted"/>
<keyword evidence="7" id="KW-0732">Signal</keyword>
<dbReference type="Pfam" id="PF00355">
    <property type="entry name" value="Rieske"/>
    <property type="match status" value="1"/>
</dbReference>
<keyword evidence="2" id="KW-0479">Metal-binding</keyword>
<feature type="chain" id="PRO_5003141262" evidence="7">
    <location>
        <begin position="25"/>
        <end position="139"/>
    </location>
</feature>
<dbReference type="PROSITE" id="PS51296">
    <property type="entry name" value="RIESKE"/>
    <property type="match status" value="1"/>
</dbReference>
<dbReference type="InterPro" id="IPR017941">
    <property type="entry name" value="Rieske_2Fe-2S"/>
</dbReference>
<dbReference type="eggNOG" id="COG0723">
    <property type="taxonomic scope" value="Bacteria"/>
</dbReference>
<dbReference type="EMBL" id="CP002198">
    <property type="protein sequence ID" value="ADN16552.1"/>
    <property type="molecule type" value="Genomic_DNA"/>
</dbReference>
<organism evidence="9 10">
    <name type="scientific">Gloeothece verrucosa (strain PCC 7822)</name>
    <name type="common">Cyanothece sp. (strain PCC 7822)</name>
    <dbReference type="NCBI Taxonomy" id="497965"/>
    <lineage>
        <taxon>Bacteria</taxon>
        <taxon>Bacillati</taxon>
        <taxon>Cyanobacteriota</taxon>
        <taxon>Cyanophyceae</taxon>
        <taxon>Oscillatoriophycideae</taxon>
        <taxon>Chroococcales</taxon>
        <taxon>Aphanothecaceae</taxon>
        <taxon>Gloeothece</taxon>
        <taxon>Gloeothece verrucosa</taxon>
    </lineage>
</organism>
<keyword evidence="4" id="KW-0411">Iron-sulfur</keyword>
<evidence type="ECO:0000313" key="9">
    <source>
        <dbReference type="EMBL" id="ADN16552.1"/>
    </source>
</evidence>
<dbReference type="Proteomes" id="UP000008206">
    <property type="component" value="Chromosome"/>
</dbReference>
<evidence type="ECO:0000256" key="7">
    <source>
        <dbReference type="SAM" id="SignalP"/>
    </source>
</evidence>
<dbReference type="KEGG" id="cyj:Cyan7822_4646"/>
<evidence type="ECO:0000313" key="10">
    <source>
        <dbReference type="Proteomes" id="UP000008206"/>
    </source>
</evidence>
<accession>E0UDW7</accession>
<keyword evidence="5" id="KW-1015">Disulfide bond</keyword>
<dbReference type="Gene3D" id="2.102.10.10">
    <property type="entry name" value="Rieske [2Fe-2S] iron-sulphur domain"/>
    <property type="match status" value="1"/>
</dbReference>
<dbReference type="OrthoDB" id="9767869at2"/>
<feature type="domain" description="Rieske" evidence="8">
    <location>
        <begin position="41"/>
        <end position="137"/>
    </location>
</feature>
<reference evidence="10" key="1">
    <citation type="journal article" date="2011" name="MBio">
        <title>Novel metabolic attributes of the genus Cyanothece, comprising a group of unicellular nitrogen-fixing Cyanobacteria.</title>
        <authorList>
            <person name="Bandyopadhyay A."/>
            <person name="Elvitigala T."/>
            <person name="Welsh E."/>
            <person name="Stockel J."/>
            <person name="Liberton M."/>
            <person name="Min H."/>
            <person name="Sherman L.A."/>
            <person name="Pakrasi H.B."/>
        </authorList>
    </citation>
    <scope>NUCLEOTIDE SEQUENCE [LARGE SCALE GENOMIC DNA]</scope>
    <source>
        <strain evidence="10">PCC 7822</strain>
    </source>
</reference>
<dbReference type="RefSeq" id="WP_013324594.1">
    <property type="nucleotide sequence ID" value="NC_014501.1"/>
</dbReference>
<evidence type="ECO:0000256" key="1">
    <source>
        <dbReference type="ARBA" id="ARBA00022714"/>
    </source>
</evidence>
<evidence type="ECO:0000256" key="4">
    <source>
        <dbReference type="ARBA" id="ARBA00023014"/>
    </source>
</evidence>
<dbReference type="CDD" id="cd03467">
    <property type="entry name" value="Rieske"/>
    <property type="match status" value="1"/>
</dbReference>
<dbReference type="HOGENOM" id="CLU_055690_1_1_3"/>
<dbReference type="GO" id="GO:0004497">
    <property type="term" value="F:monooxygenase activity"/>
    <property type="evidence" value="ECO:0007669"/>
    <property type="project" value="UniProtKB-ARBA"/>
</dbReference>
<sequence>MNRREFLGWVGVGWLASSLPIALAACNQQSNQGEVSQGTFEPVGTITDLDKQGFLEGKIAGGSVVVVKNPTNSNQVDAVNPTCTHAGCTVAWKADQKAFVCPCHESKFAADGKVVKGPAKDPLKTYEVKLDGDKVLVKT</sequence>
<keyword evidence="10" id="KW-1185">Reference proteome</keyword>
<gene>
    <name evidence="9" type="ordered locus">Cyan7822_4646</name>
</gene>
<dbReference type="InterPro" id="IPR036922">
    <property type="entry name" value="Rieske_2Fe-2S_sf"/>
</dbReference>
<dbReference type="AlphaFoldDB" id="E0UDW7"/>
<evidence type="ECO:0000256" key="5">
    <source>
        <dbReference type="ARBA" id="ARBA00023157"/>
    </source>
</evidence>
<name>E0UDW7_GLOV7</name>
<dbReference type="STRING" id="497965.Cyan7822_4646"/>
<evidence type="ECO:0000256" key="2">
    <source>
        <dbReference type="ARBA" id="ARBA00022723"/>
    </source>
</evidence>
<keyword evidence="1" id="KW-0001">2Fe-2S</keyword>
<feature type="signal peptide" evidence="7">
    <location>
        <begin position="1"/>
        <end position="24"/>
    </location>
</feature>
<dbReference type="GO" id="GO:0016705">
    <property type="term" value="F:oxidoreductase activity, acting on paired donors, with incorporation or reduction of molecular oxygen"/>
    <property type="evidence" value="ECO:0007669"/>
    <property type="project" value="UniProtKB-ARBA"/>
</dbReference>
<comment type="cofactor">
    <cofactor evidence="6">
        <name>[2Fe-2S] cluster</name>
        <dbReference type="ChEBI" id="CHEBI:190135"/>
    </cofactor>
</comment>
<evidence type="ECO:0000256" key="6">
    <source>
        <dbReference type="ARBA" id="ARBA00034078"/>
    </source>
</evidence>
<protein>
    <submittedName>
        <fullName evidence="9">Rieske (2Fe-2S) iron-sulfur domain protein</fullName>
    </submittedName>
</protein>
<keyword evidence="3" id="KW-0408">Iron</keyword>
<dbReference type="SUPFAM" id="SSF50022">
    <property type="entry name" value="ISP domain"/>
    <property type="match status" value="1"/>
</dbReference>
<dbReference type="GO" id="GO:0051537">
    <property type="term" value="F:2 iron, 2 sulfur cluster binding"/>
    <property type="evidence" value="ECO:0007669"/>
    <property type="project" value="UniProtKB-KW"/>
</dbReference>
<evidence type="ECO:0000256" key="3">
    <source>
        <dbReference type="ARBA" id="ARBA00023004"/>
    </source>
</evidence>